<accession>A0A2H0U706</accession>
<keyword evidence="1" id="KW-0812">Transmembrane</keyword>
<reference evidence="3" key="1">
    <citation type="submission" date="2017-09" db="EMBL/GenBank/DDBJ databases">
        <title>Depth-based differentiation of microbial function through sediment-hosted aquifers and enrichment of novel symbionts in the deep terrestrial subsurface.</title>
        <authorList>
            <person name="Probst A.J."/>
            <person name="Ladd B."/>
            <person name="Jarett J.K."/>
            <person name="Geller-Mcgrath D.E."/>
            <person name="Sieber C.M.K."/>
            <person name="Emerson J.B."/>
            <person name="Anantharaman K."/>
            <person name="Thomas B.C."/>
            <person name="Malmstrom R."/>
            <person name="Stieglmeier M."/>
            <person name="Klingl A."/>
            <person name="Woyke T."/>
            <person name="Ryan C.M."/>
            <person name="Banfield J.F."/>
        </authorList>
    </citation>
    <scope>NUCLEOTIDE SEQUENCE [LARGE SCALE GENOMIC DNA]</scope>
</reference>
<comment type="caution">
    <text evidence="2">The sequence shown here is derived from an EMBL/GenBank/DDBJ whole genome shotgun (WGS) entry which is preliminary data.</text>
</comment>
<name>A0A2H0U706_9BACT</name>
<gene>
    <name evidence="2" type="ORF">COU20_03415</name>
</gene>
<dbReference type="Proteomes" id="UP000231379">
    <property type="component" value="Unassembled WGS sequence"/>
</dbReference>
<keyword evidence="1" id="KW-0472">Membrane</keyword>
<dbReference type="AlphaFoldDB" id="A0A2H0U706"/>
<feature type="transmembrane region" description="Helical" evidence="1">
    <location>
        <begin position="6"/>
        <end position="28"/>
    </location>
</feature>
<sequence>MDRDNSGVNTVLIVLLIIIVVGALVWFLRGPLWGQQEERTNIDVNLPETQAPNITVPPVSPTPDN</sequence>
<keyword evidence="1" id="KW-1133">Transmembrane helix</keyword>
<evidence type="ECO:0000313" key="2">
    <source>
        <dbReference type="EMBL" id="PIR82182.1"/>
    </source>
</evidence>
<evidence type="ECO:0000313" key="3">
    <source>
        <dbReference type="Proteomes" id="UP000231379"/>
    </source>
</evidence>
<proteinExistence type="predicted"/>
<protein>
    <submittedName>
        <fullName evidence="2">Uncharacterized protein</fullName>
    </submittedName>
</protein>
<organism evidence="2 3">
    <name type="scientific">Candidatus Kaiserbacteria bacterium CG10_big_fil_rev_8_21_14_0_10_59_10</name>
    <dbReference type="NCBI Taxonomy" id="1974612"/>
    <lineage>
        <taxon>Bacteria</taxon>
        <taxon>Candidatus Kaiseribacteriota</taxon>
    </lineage>
</organism>
<dbReference type="EMBL" id="PFBM01000021">
    <property type="protein sequence ID" value="PIR82182.1"/>
    <property type="molecule type" value="Genomic_DNA"/>
</dbReference>
<evidence type="ECO:0000256" key="1">
    <source>
        <dbReference type="SAM" id="Phobius"/>
    </source>
</evidence>